<organism evidence="11 12">
    <name type="scientific">Salmonella newport (strain SL254)</name>
    <dbReference type="NCBI Taxonomy" id="423368"/>
    <lineage>
        <taxon>Bacteria</taxon>
        <taxon>Pseudomonadati</taxon>
        <taxon>Pseudomonadota</taxon>
        <taxon>Gammaproteobacteria</taxon>
        <taxon>Enterobacterales</taxon>
        <taxon>Enterobacteriaceae</taxon>
        <taxon>Salmonella</taxon>
    </lineage>
</organism>
<evidence type="ECO:0000256" key="7">
    <source>
        <dbReference type="ARBA" id="ARBA00023268"/>
    </source>
</evidence>
<dbReference type="EC" id="1.1.1.271" evidence="3 9"/>
<feature type="domain" description="NAD-dependent epimerase/dehydratase" evidence="10">
    <location>
        <begin position="6"/>
        <end position="233"/>
    </location>
</feature>
<reference evidence="11 12" key="1">
    <citation type="journal article" date="2011" name="J. Bacteriol.">
        <title>Comparative genomics of 28 Salmonella enterica isolates: evidence for CRISPR-mediated adaptive sublineage evolution.</title>
        <authorList>
            <person name="Fricke W.F."/>
            <person name="Mammel M.K."/>
            <person name="McDermott P.F."/>
            <person name="Tartera C."/>
            <person name="White D.G."/>
            <person name="Leclerc J.E."/>
            <person name="Ravel J."/>
            <person name="Cebula T.A."/>
        </authorList>
    </citation>
    <scope>NUCLEOTIDE SEQUENCE [LARGE SCALE GENOMIC DNA]</scope>
    <source>
        <strain evidence="11 12">SL254</strain>
    </source>
</reference>
<feature type="binding site" evidence="9">
    <location>
        <position position="209"/>
    </location>
    <ligand>
        <name>substrate</name>
    </ligand>
</feature>
<evidence type="ECO:0000256" key="8">
    <source>
        <dbReference type="ARBA" id="ARBA00051935"/>
    </source>
</evidence>
<evidence type="ECO:0000256" key="2">
    <source>
        <dbReference type="ARBA" id="ARBA00005959"/>
    </source>
</evidence>
<dbReference type="GO" id="GO:0016853">
    <property type="term" value="F:isomerase activity"/>
    <property type="evidence" value="ECO:0007669"/>
    <property type="project" value="UniProtKB-KW"/>
</dbReference>
<dbReference type="GO" id="GO:0070401">
    <property type="term" value="F:NADP+ binding"/>
    <property type="evidence" value="ECO:0007669"/>
    <property type="project" value="UniProtKB-UniRule"/>
</dbReference>
<sequence>MNKQRIFVAGHRGMVGSAIVRQLAPRGDVELMLRTRDELDLLDGRAVQAFFAGAGIDQVYLAAAKVGGIVANNTYPADFIYENMMIESNIIHAAHLHNVNKLLFLGSSCIYPKLARQPMAESELLQGTLEPTNEPYAIAKIAGIKLCESYNRQYGRDYRSVMPTNLYGPHDNFHPDNSHVIPALLRRFHEAAQSHAPEVVVWGSGTPMREFLHVDDMAAASIHVMELAREVWQENTDPMLSHINVGTGVDCTIRELAQTIAKVVGYQGRVVFDAAKPDGTPRKLLDVTRLHQLGWYHEISLEAGLAGTYQWFLENQQRFRG</sequence>
<dbReference type="CDD" id="cd05239">
    <property type="entry name" value="GDP_FS_SDR_e"/>
    <property type="match status" value="1"/>
</dbReference>
<evidence type="ECO:0000256" key="6">
    <source>
        <dbReference type="ARBA" id="ARBA00023235"/>
    </source>
</evidence>
<name>A0A0H3BTV9_SALNS</name>
<comment type="function">
    <text evidence="9">Catalyzes the two-step NADP-dependent conversion of GDP-4-dehydro-6-deoxy-D-mannose to GDP-fucose, involving an epimerase and a reductase reaction.</text>
</comment>
<dbReference type="Pfam" id="PF01370">
    <property type="entry name" value="Epimerase"/>
    <property type="match status" value="1"/>
</dbReference>
<dbReference type="KEGG" id="see:SNSL254_A2290"/>
<feature type="binding site" evidence="9">
    <location>
        <position position="187"/>
    </location>
    <ligand>
        <name>substrate</name>
    </ligand>
</feature>
<keyword evidence="6 9" id="KW-0413">Isomerase</keyword>
<feature type="site" description="Important for catalytic activity" evidence="9">
    <location>
        <position position="107"/>
    </location>
</feature>
<evidence type="ECO:0000259" key="10">
    <source>
        <dbReference type="Pfam" id="PF01370"/>
    </source>
</evidence>
<dbReference type="InterPro" id="IPR001509">
    <property type="entry name" value="Epimerase_deHydtase"/>
</dbReference>
<feature type="binding site" evidence="9">
    <location>
        <position position="179"/>
    </location>
    <ligand>
        <name>NADP(+)</name>
        <dbReference type="ChEBI" id="CHEBI:58349"/>
    </ligand>
</feature>
<dbReference type="HOGENOM" id="CLU_007383_18_0_6"/>
<feature type="site" description="Important for catalytic activity" evidence="9">
    <location>
        <position position="109"/>
    </location>
</feature>
<evidence type="ECO:0000256" key="5">
    <source>
        <dbReference type="ARBA" id="ARBA00023002"/>
    </source>
</evidence>
<dbReference type="Proteomes" id="UP000008824">
    <property type="component" value="Chromosome"/>
</dbReference>
<keyword evidence="4 9" id="KW-0521">NADP</keyword>
<dbReference type="Gene3D" id="3.90.25.10">
    <property type="entry name" value="UDP-galactose 4-epimerase, domain 1"/>
    <property type="match status" value="1"/>
</dbReference>
<evidence type="ECO:0000313" key="11">
    <source>
        <dbReference type="EMBL" id="ACF65120.1"/>
    </source>
</evidence>
<dbReference type="InterPro" id="IPR028614">
    <property type="entry name" value="GDP_fucose/colitose_synth"/>
</dbReference>
<dbReference type="HAMAP" id="MF_00956">
    <property type="entry name" value="GDP_fucose_synth"/>
    <property type="match status" value="1"/>
</dbReference>
<keyword evidence="5 9" id="KW-0560">Oxidoreductase</keyword>
<dbReference type="Gene3D" id="3.40.50.720">
    <property type="entry name" value="NAD(P)-binding Rossmann-like Domain"/>
    <property type="match status" value="1"/>
</dbReference>
<dbReference type="AlphaFoldDB" id="A0A0H3BTV9"/>
<accession>A0A0H3BTV9</accession>
<feature type="binding site" evidence="9">
    <location>
        <begin position="163"/>
        <end position="166"/>
    </location>
    <ligand>
        <name>NADP(+)</name>
        <dbReference type="ChEBI" id="CHEBI:58349"/>
    </ligand>
</feature>
<feature type="binding site" evidence="9">
    <location>
        <begin position="105"/>
        <end position="108"/>
    </location>
    <ligand>
        <name>NADP(+)</name>
        <dbReference type="ChEBI" id="CHEBI:58349"/>
    </ligand>
</feature>
<dbReference type="InterPro" id="IPR036291">
    <property type="entry name" value="NAD(P)-bd_dom_sf"/>
</dbReference>
<dbReference type="GO" id="GO:0050577">
    <property type="term" value="F:GDP-L-fucose synthase activity"/>
    <property type="evidence" value="ECO:0007669"/>
    <property type="project" value="UniProtKB-UniRule"/>
</dbReference>
<dbReference type="RefSeq" id="WP_001041685.1">
    <property type="nucleotide sequence ID" value="NC_011080.1"/>
</dbReference>
<feature type="binding site" evidence="9">
    <location>
        <position position="202"/>
    </location>
    <ligand>
        <name>substrate</name>
    </ligand>
</feature>
<gene>
    <name evidence="9 11" type="primary">fcl</name>
    <name evidence="11" type="ordered locus">SNSL254_A2290</name>
</gene>
<dbReference type="PANTHER" id="PTHR43238:SF1">
    <property type="entry name" value="GDP-L-FUCOSE SYNTHASE"/>
    <property type="match status" value="1"/>
</dbReference>
<evidence type="ECO:0000256" key="3">
    <source>
        <dbReference type="ARBA" id="ARBA00012371"/>
    </source>
</evidence>
<comment type="similarity">
    <text evidence="2 9">Belongs to the NAD(P)-dependent epimerase/dehydratase family. Fucose synthase subfamily.</text>
</comment>
<feature type="binding site" evidence="9">
    <location>
        <position position="278"/>
    </location>
    <ligand>
        <name>substrate</name>
    </ligand>
</feature>
<dbReference type="FunFam" id="3.40.50.720:FF:000101">
    <property type="entry name" value="GDP-L-fucose synthase"/>
    <property type="match status" value="1"/>
</dbReference>
<comment type="pathway">
    <text evidence="1 9">Nucleotide-sugar biosynthesis; GDP-L-fucose biosynthesis via de novo pathway; GDP-L-fucose from GDP-alpha-D-mannose: step 2/2.</text>
</comment>
<feature type="binding site" evidence="9">
    <location>
        <position position="140"/>
    </location>
    <ligand>
        <name>NADP(+)</name>
        <dbReference type="ChEBI" id="CHEBI:58349"/>
    </ligand>
</feature>
<evidence type="ECO:0000256" key="1">
    <source>
        <dbReference type="ARBA" id="ARBA00004883"/>
    </source>
</evidence>
<feature type="active site" description="Proton donor/acceptor" evidence="9">
    <location>
        <position position="136"/>
    </location>
</feature>
<evidence type="ECO:0000256" key="9">
    <source>
        <dbReference type="HAMAP-Rule" id="MF_00956"/>
    </source>
</evidence>
<evidence type="ECO:0000313" key="12">
    <source>
        <dbReference type="Proteomes" id="UP000008824"/>
    </source>
</evidence>
<dbReference type="UniPathway" id="UPA00128">
    <property type="reaction ID" value="UER00191"/>
</dbReference>
<protein>
    <recommendedName>
        <fullName evidence="3 9">GDP-L-fucose synthase</fullName>
        <ecNumber evidence="3 9">1.1.1.271</ecNumber>
    </recommendedName>
    <alternativeName>
        <fullName evidence="9">GDP-4-keto-6-deoxy-D-mannose-3,5-epimerase-4-reductase</fullName>
    </alternativeName>
</protein>
<dbReference type="PANTHER" id="PTHR43238">
    <property type="entry name" value="GDP-L-FUCOSE SYNTHASE"/>
    <property type="match status" value="1"/>
</dbReference>
<dbReference type="GO" id="GO:0042351">
    <property type="term" value="P:'de novo' GDP-L-fucose biosynthetic process"/>
    <property type="evidence" value="ECO:0007669"/>
    <property type="project" value="UniProtKB-UniRule"/>
</dbReference>
<dbReference type="EMBL" id="CP001113">
    <property type="protein sequence ID" value="ACF65120.1"/>
    <property type="molecule type" value="Genomic_DNA"/>
</dbReference>
<comment type="catalytic activity">
    <reaction evidence="8 9">
        <text>GDP-beta-L-fucose + NADP(+) = GDP-4-dehydro-alpha-D-rhamnose + NADPH + H(+)</text>
        <dbReference type="Rhea" id="RHEA:18885"/>
        <dbReference type="ChEBI" id="CHEBI:15378"/>
        <dbReference type="ChEBI" id="CHEBI:57273"/>
        <dbReference type="ChEBI" id="CHEBI:57783"/>
        <dbReference type="ChEBI" id="CHEBI:57964"/>
        <dbReference type="ChEBI" id="CHEBI:58349"/>
        <dbReference type="EC" id="1.1.1.271"/>
    </reaction>
</comment>
<feature type="binding site" evidence="9">
    <location>
        <begin position="10"/>
        <end position="16"/>
    </location>
    <ligand>
        <name>NADP(+)</name>
        <dbReference type="ChEBI" id="CHEBI:58349"/>
    </ligand>
</feature>
<dbReference type="SUPFAM" id="SSF51735">
    <property type="entry name" value="NAD(P)-binding Rossmann-fold domains"/>
    <property type="match status" value="1"/>
</dbReference>
<keyword evidence="7 9" id="KW-0511">Multifunctional enzyme</keyword>
<evidence type="ECO:0000256" key="4">
    <source>
        <dbReference type="ARBA" id="ARBA00022857"/>
    </source>
</evidence>
<proteinExistence type="inferred from homology"/>